<evidence type="ECO:0008006" key="3">
    <source>
        <dbReference type="Google" id="ProtNLM"/>
    </source>
</evidence>
<evidence type="ECO:0000313" key="2">
    <source>
        <dbReference type="Proteomes" id="UP000238949"/>
    </source>
</evidence>
<gene>
    <name evidence="1" type="ORF">C6Y40_11330</name>
</gene>
<keyword evidence="2" id="KW-1185">Reference proteome</keyword>
<dbReference type="Proteomes" id="UP000238949">
    <property type="component" value="Unassembled WGS sequence"/>
</dbReference>
<dbReference type="AlphaFoldDB" id="A0A2S9VAJ6"/>
<proteinExistence type="predicted"/>
<comment type="caution">
    <text evidence="1">The sequence shown here is derived from an EMBL/GenBank/DDBJ whole genome shotgun (WGS) entry which is preliminary data.</text>
</comment>
<sequence>MGLKISNALVFIVCTVLIGCAPKFGKRYDKNVEVIFHSQNKRIEFYILTLEQNEQLGSDYSDIKKATNLSLLSNLPTRNYTNENTQRIKPGEYVILFDCGNYYSRELVFFEEKHRITLNCSS</sequence>
<evidence type="ECO:0000313" key="1">
    <source>
        <dbReference type="EMBL" id="PRO73499.1"/>
    </source>
</evidence>
<organism evidence="1 2">
    <name type="scientific">Alteromonas alba</name>
    <dbReference type="NCBI Taxonomy" id="2079529"/>
    <lineage>
        <taxon>Bacteria</taxon>
        <taxon>Pseudomonadati</taxon>
        <taxon>Pseudomonadota</taxon>
        <taxon>Gammaproteobacteria</taxon>
        <taxon>Alteromonadales</taxon>
        <taxon>Alteromonadaceae</taxon>
        <taxon>Alteromonas/Salinimonas group</taxon>
        <taxon>Alteromonas</taxon>
    </lineage>
</organism>
<accession>A0A2S9VAJ6</accession>
<reference evidence="2" key="1">
    <citation type="journal article" date="2020" name="Int. J. Syst. Evol. Microbiol.">
        <title>Alteromonas alba sp. nov., a marine bacterium isolated from the seawater of the West Pacific Ocean.</title>
        <authorList>
            <person name="Sun C."/>
            <person name="Wu Y.-H."/>
            <person name="Xamxidin M."/>
            <person name="Cheng H."/>
            <person name="Xu X.-W."/>
        </authorList>
    </citation>
    <scope>NUCLEOTIDE SEQUENCE [LARGE SCALE GENOMIC DNA]</scope>
    <source>
        <strain evidence="2">190</strain>
    </source>
</reference>
<dbReference type="PROSITE" id="PS51257">
    <property type="entry name" value="PROKAR_LIPOPROTEIN"/>
    <property type="match status" value="1"/>
</dbReference>
<name>A0A2S9VAJ6_9ALTE</name>
<dbReference type="EMBL" id="PVNP01000112">
    <property type="protein sequence ID" value="PRO73499.1"/>
    <property type="molecule type" value="Genomic_DNA"/>
</dbReference>
<protein>
    <recommendedName>
        <fullName evidence="3">Lipoprotein</fullName>
    </recommendedName>
</protein>